<protein>
    <submittedName>
        <fullName evidence="1">Uncharacterized protein</fullName>
    </submittedName>
</protein>
<dbReference type="PROSITE" id="PS51257">
    <property type="entry name" value="PROKAR_LIPOPROTEIN"/>
    <property type="match status" value="1"/>
</dbReference>
<comment type="caution">
    <text evidence="1">The sequence shown here is derived from an EMBL/GenBank/DDBJ whole genome shotgun (WGS) entry which is preliminary data.</text>
</comment>
<dbReference type="AlphaFoldDB" id="A0A0F9WPR8"/>
<dbReference type="EMBL" id="LAZR01000130">
    <property type="protein sequence ID" value="KKN88186.1"/>
    <property type="molecule type" value="Genomic_DNA"/>
</dbReference>
<name>A0A0F9WPR8_9ZZZZ</name>
<reference evidence="1" key="1">
    <citation type="journal article" date="2015" name="Nature">
        <title>Complex archaea that bridge the gap between prokaryotes and eukaryotes.</title>
        <authorList>
            <person name="Spang A."/>
            <person name="Saw J.H."/>
            <person name="Jorgensen S.L."/>
            <person name="Zaremba-Niedzwiedzka K."/>
            <person name="Martijn J."/>
            <person name="Lind A.E."/>
            <person name="van Eijk R."/>
            <person name="Schleper C."/>
            <person name="Guy L."/>
            <person name="Ettema T.J."/>
        </authorList>
    </citation>
    <scope>NUCLEOTIDE SEQUENCE</scope>
</reference>
<accession>A0A0F9WPR8</accession>
<proteinExistence type="predicted"/>
<gene>
    <name evidence="1" type="ORF">LCGC14_0250120</name>
</gene>
<sequence>MRWTLKTAAVITPLILGACTAPTLPISYSARDAGFATVETRTSKAIGKRTVWAQSQSETVATSKQVRAMVQGKTINAETAVQVALL</sequence>
<organism evidence="1">
    <name type="scientific">marine sediment metagenome</name>
    <dbReference type="NCBI Taxonomy" id="412755"/>
    <lineage>
        <taxon>unclassified sequences</taxon>
        <taxon>metagenomes</taxon>
        <taxon>ecological metagenomes</taxon>
    </lineage>
</organism>
<evidence type="ECO:0000313" key="1">
    <source>
        <dbReference type="EMBL" id="KKN88186.1"/>
    </source>
</evidence>